<organism evidence="2 3">
    <name type="scientific">Methanospirillum hungatei</name>
    <dbReference type="NCBI Taxonomy" id="2203"/>
    <lineage>
        <taxon>Archaea</taxon>
        <taxon>Methanobacteriati</taxon>
        <taxon>Methanobacteriota</taxon>
        <taxon>Stenosarchaea group</taxon>
        <taxon>Methanomicrobia</taxon>
        <taxon>Methanomicrobiales</taxon>
        <taxon>Methanospirillaceae</taxon>
        <taxon>Methanospirillum</taxon>
    </lineage>
</organism>
<evidence type="ECO:0000256" key="1">
    <source>
        <dbReference type="SAM" id="Phobius"/>
    </source>
</evidence>
<keyword evidence="1" id="KW-0472">Membrane</keyword>
<gene>
    <name evidence="2" type="ORF">KSK55_01735</name>
</gene>
<evidence type="ECO:0000313" key="3">
    <source>
        <dbReference type="Proteomes" id="UP000694228"/>
    </source>
</evidence>
<keyword evidence="1" id="KW-0812">Transmembrane</keyword>
<evidence type="ECO:0008006" key="4">
    <source>
        <dbReference type="Google" id="ProtNLM"/>
    </source>
</evidence>
<name>A0A8F5VLB7_METHU</name>
<sequence length="441" mass="47122">MNEPLRTKTWNRKKLIRIIRMSLMICLILSLSSLSISAVPVPFGKPVYVATITGSSELEPGNITPLTISIRNTGHAPELILDPEDPVLSSPAVGYGVTLTLEPGTAPVDIPANPFTIPILPPDTGVPVTFPVIVPADATAGSYHLALRIDSQYAQSVAMADLSNVFTYADQNLTLQIPVSVKSVVRAQVDEISVSNLSPGQDGRITAKIRNVGQYAPKDATAELVVEPHGLLSPYQGTYFLGTFPPGEERTVEWRASVQDIIDTTSIPASLIISYEDKNGIWTSSHPVVIGIPVGKGPKFTLTYDKPVIEPGGSVSVRVVYTNVGDAPAYDAAAKIVPIAPLSSPQSSIILGTILPNDSAEAVYEIDLDSSALVKPYGLLTDVKYRGEDNLITLSDPMQIELETTAPGVAEVLLSPLSLVILLGILLIGGYYYMKRMGRLA</sequence>
<dbReference type="PANTHER" id="PTHR35902">
    <property type="entry name" value="S-LAYER DOMAIN-LIKE PROTEIN-RELATED"/>
    <property type="match status" value="1"/>
</dbReference>
<dbReference type="PANTHER" id="PTHR35902:SF3">
    <property type="entry name" value="NPCBM-ASSOCIATED, NEW3 DOMAIN OF ALPHA-GALACTOSIDASE"/>
    <property type="match status" value="1"/>
</dbReference>
<feature type="transmembrane region" description="Helical" evidence="1">
    <location>
        <begin position="413"/>
        <end position="434"/>
    </location>
</feature>
<proteinExistence type="predicted"/>
<evidence type="ECO:0000313" key="2">
    <source>
        <dbReference type="EMBL" id="QXO95161.1"/>
    </source>
</evidence>
<dbReference type="Proteomes" id="UP000694228">
    <property type="component" value="Chromosome"/>
</dbReference>
<reference evidence="2 3" key="1">
    <citation type="submission" date="2021-06" db="EMBL/GenBank/DDBJ databases">
        <title>Complete genome sequence of the secondary alcohol utilizing methanogen Methanospirillum hungatei strain GP1.</title>
        <authorList>
            <person name="Day L.A."/>
            <person name="Costa K.C."/>
        </authorList>
    </citation>
    <scope>NUCLEOTIDE SEQUENCE [LARGE SCALE GENOMIC DNA]</scope>
    <source>
        <strain evidence="2 3">GP1</strain>
    </source>
</reference>
<accession>A0A8F5VLB7</accession>
<keyword evidence="1" id="KW-1133">Transmembrane helix</keyword>
<dbReference type="AlphaFoldDB" id="A0A8F5VLB7"/>
<dbReference type="EMBL" id="CP077107">
    <property type="protein sequence ID" value="QXO95161.1"/>
    <property type="molecule type" value="Genomic_DNA"/>
</dbReference>
<dbReference type="OrthoDB" id="56770at2157"/>
<protein>
    <recommendedName>
        <fullName evidence="4">S-layer protein</fullName>
    </recommendedName>
</protein>